<accession>A0A086JFL0</accession>
<feature type="transmembrane region" description="Helical" evidence="1">
    <location>
        <begin position="43"/>
        <end position="60"/>
    </location>
</feature>
<protein>
    <submittedName>
        <fullName evidence="2">Putative transmembrane protein</fullName>
    </submittedName>
</protein>
<dbReference type="Proteomes" id="UP000028837">
    <property type="component" value="Unassembled WGS sequence"/>
</dbReference>
<proteinExistence type="predicted"/>
<name>A0A086JFL0_TOXGO</name>
<dbReference type="VEuPathDB" id="ToxoDB:TGDOM2_263327"/>
<keyword evidence="1" id="KW-0472">Membrane</keyword>
<gene>
    <name evidence="2" type="ORF">TGDOM2_263327</name>
</gene>
<keyword evidence="1 2" id="KW-0812">Transmembrane</keyword>
<dbReference type="EMBL" id="AHZU02001579">
    <property type="protein sequence ID" value="KFG30928.1"/>
    <property type="molecule type" value="Genomic_DNA"/>
</dbReference>
<reference evidence="2 3" key="1">
    <citation type="submission" date="2014-02" db="EMBL/GenBank/DDBJ databases">
        <authorList>
            <person name="Sibley D."/>
            <person name="Venepally P."/>
            <person name="Karamycheva S."/>
            <person name="Hadjithomas M."/>
            <person name="Khan A."/>
            <person name="Brunk B."/>
            <person name="Roos D."/>
            <person name="Caler E."/>
            <person name="Lorenzi H."/>
        </authorList>
    </citation>
    <scope>NUCLEOTIDE SEQUENCE [LARGE SCALE GENOMIC DNA]</scope>
    <source>
        <strain evidence="2 3">GAB2-2007-GAL-DOM2</strain>
    </source>
</reference>
<evidence type="ECO:0000313" key="2">
    <source>
        <dbReference type="EMBL" id="KFG30928.1"/>
    </source>
</evidence>
<organism evidence="2 3">
    <name type="scientific">Toxoplasma gondii GAB2-2007-GAL-DOM2</name>
    <dbReference type="NCBI Taxonomy" id="1130820"/>
    <lineage>
        <taxon>Eukaryota</taxon>
        <taxon>Sar</taxon>
        <taxon>Alveolata</taxon>
        <taxon>Apicomplexa</taxon>
        <taxon>Conoidasida</taxon>
        <taxon>Coccidia</taxon>
        <taxon>Eucoccidiorida</taxon>
        <taxon>Eimeriorina</taxon>
        <taxon>Sarcocystidae</taxon>
        <taxon>Toxoplasma</taxon>
    </lineage>
</organism>
<keyword evidence="1" id="KW-1133">Transmembrane helix</keyword>
<dbReference type="AlphaFoldDB" id="A0A086JFL0"/>
<comment type="caution">
    <text evidence="2">The sequence shown here is derived from an EMBL/GenBank/DDBJ whole genome shotgun (WGS) entry which is preliminary data.</text>
</comment>
<sequence>MQIISSTRFSSTRQHLDEVIPMSQMACHFSCGPPRRTRSKTNFISLFILVFAALIIAFVLDKSWTKSLNCHKTSHPRCSVRSLTIFLQLTADV</sequence>
<evidence type="ECO:0000256" key="1">
    <source>
        <dbReference type="SAM" id="Phobius"/>
    </source>
</evidence>
<evidence type="ECO:0000313" key="3">
    <source>
        <dbReference type="Proteomes" id="UP000028837"/>
    </source>
</evidence>
<dbReference type="OrthoDB" id="10407818at2759"/>